<accession>A0AAW1D0L6</accession>
<keyword evidence="9" id="KW-1185">Reference proteome</keyword>
<evidence type="ECO:0000256" key="1">
    <source>
        <dbReference type="ARBA" id="ARBA00010699"/>
    </source>
</evidence>
<dbReference type="PROSITE" id="PS51144">
    <property type="entry name" value="ALPHA_CA_2"/>
    <property type="match status" value="1"/>
</dbReference>
<dbReference type="PANTHER" id="PTHR11138:SF5">
    <property type="entry name" value="METHIONYL-TRNA FORMYLTRANSFERASE, MITOCHONDRIAL"/>
    <property type="match status" value="1"/>
</dbReference>
<evidence type="ECO:0000313" key="8">
    <source>
        <dbReference type="EMBL" id="KAK9504092.1"/>
    </source>
</evidence>
<evidence type="ECO:0000256" key="2">
    <source>
        <dbReference type="ARBA" id="ARBA00012261"/>
    </source>
</evidence>
<dbReference type="InterPro" id="IPR018338">
    <property type="entry name" value="Carbonic_anhydrase_a-class_CS"/>
</dbReference>
<dbReference type="InterPro" id="IPR011034">
    <property type="entry name" value="Formyl_transferase-like_C_sf"/>
</dbReference>
<evidence type="ECO:0000256" key="3">
    <source>
        <dbReference type="ARBA" id="ARBA00014185"/>
    </source>
</evidence>
<proteinExistence type="inferred from homology"/>
<dbReference type="InterPro" id="IPR001148">
    <property type="entry name" value="CA_dom"/>
</dbReference>
<gene>
    <name evidence="8" type="ORF">O3M35_010510</name>
</gene>
<dbReference type="EC" id="2.1.2.9" evidence="2"/>
<dbReference type="Gene3D" id="3.10.200.10">
    <property type="entry name" value="Alpha carbonic anhydrase"/>
    <property type="match status" value="1"/>
</dbReference>
<dbReference type="PANTHER" id="PTHR11138">
    <property type="entry name" value="METHIONYL-TRNA FORMYLTRANSFERASE"/>
    <property type="match status" value="1"/>
</dbReference>
<feature type="domain" description="Alpha-carbonic anhydrase" evidence="7">
    <location>
        <begin position="16"/>
        <end position="270"/>
    </location>
</feature>
<sequence length="645" mass="73370">MLVFITILDLIATVHAFFGYSNGLQNSWSKHSQHCAGQYQSPVHIESHTAMPLAIPALEIVGFHNLIPRPISMTNNGHSVVIKPSGNGYAKIFGALLEDIYEVEHIHFHWGKKNNRGSEHVINGIRFAMEMHIVTRNQNYSTFNEALMYDDGLAVLAFFFNVREEDNPSLKPITHDMSLVQPDGSVAYLTHTFTLASLLPQNMDYFYTYRGSLTTPPCSEVVTWIVFPDPMPVSISQIAKFRHLSDGNGHLSDNYRHIQHRGHRKIFVRRFPTVLNTYKNIYRIESKCTKVSLYKGPPWRILFFGTDDFALHSLKALCAKLRTGTLIESLGIVTKKGTLVEKFGEDENLPSFVWPIKPVDIENKYDIGMVVSFGKMITNDVIMSFPLGCVNVHASMLPRWRGAAPIIHAVMNGDTETGITIMRIHPHKFDVGEIVRQYRIPIENDETASELEIKLGKYGAHLLMDCVRDLPRCVQKAIPQPNEGVTYAPKIKSEMAIVYWDKMSAIKLYNMHRALNHLYPLTTKWHGRKVKFTEISIDKENFNTNRIRRNDTKQDSDSRKSALAFLNSNTENTSESLKSFSFNDVNNEAGVIVFDKKSKNLNVKCCDGNNIVVKRLKHLGKSMSALDFYNGFVNKRPKDEWRFGS</sequence>
<dbReference type="InterPro" id="IPR041711">
    <property type="entry name" value="Met-tRNA-FMT_N"/>
</dbReference>
<dbReference type="Gene3D" id="3.40.50.12230">
    <property type="match status" value="1"/>
</dbReference>
<dbReference type="Pfam" id="PF02911">
    <property type="entry name" value="Formyl_trans_C"/>
    <property type="match status" value="1"/>
</dbReference>
<dbReference type="Pfam" id="PF00551">
    <property type="entry name" value="Formyl_trans_N"/>
    <property type="match status" value="1"/>
</dbReference>
<dbReference type="SUPFAM" id="SSF53328">
    <property type="entry name" value="Formyltransferase"/>
    <property type="match status" value="1"/>
</dbReference>
<feature type="signal peptide" evidence="6">
    <location>
        <begin position="1"/>
        <end position="16"/>
    </location>
</feature>
<name>A0AAW1D0L6_9HEMI</name>
<comment type="caution">
    <text evidence="8">The sequence shown here is derived from an EMBL/GenBank/DDBJ whole genome shotgun (WGS) entry which is preliminary data.</text>
</comment>
<dbReference type="GO" id="GO:0004479">
    <property type="term" value="F:methionyl-tRNA formyltransferase activity"/>
    <property type="evidence" value="ECO:0007669"/>
    <property type="project" value="UniProtKB-EC"/>
</dbReference>
<dbReference type="GO" id="GO:0008270">
    <property type="term" value="F:zinc ion binding"/>
    <property type="evidence" value="ECO:0007669"/>
    <property type="project" value="InterPro"/>
</dbReference>
<dbReference type="AlphaFoldDB" id="A0AAW1D0L6"/>
<evidence type="ECO:0000259" key="7">
    <source>
        <dbReference type="PROSITE" id="PS51144"/>
    </source>
</evidence>
<keyword evidence="6" id="KW-0732">Signal</keyword>
<dbReference type="InterPro" id="IPR005793">
    <property type="entry name" value="Formyl_trans_C"/>
</dbReference>
<evidence type="ECO:0000256" key="6">
    <source>
        <dbReference type="SAM" id="SignalP"/>
    </source>
</evidence>
<evidence type="ECO:0000313" key="9">
    <source>
        <dbReference type="Proteomes" id="UP001461498"/>
    </source>
</evidence>
<dbReference type="CDD" id="cd08646">
    <property type="entry name" value="FMT_core_Met-tRNA-FMT_N"/>
    <property type="match status" value="1"/>
</dbReference>
<dbReference type="SMART" id="SM01057">
    <property type="entry name" value="Carb_anhydrase"/>
    <property type="match status" value="1"/>
</dbReference>
<comment type="similarity">
    <text evidence="1">Belongs to the Fmt family.</text>
</comment>
<dbReference type="GO" id="GO:0005739">
    <property type="term" value="C:mitochondrion"/>
    <property type="evidence" value="ECO:0007669"/>
    <property type="project" value="TreeGrafter"/>
</dbReference>
<reference evidence="8 9" key="1">
    <citation type="submission" date="2022-12" db="EMBL/GenBank/DDBJ databases">
        <title>Chromosome-level genome assembly of true bugs.</title>
        <authorList>
            <person name="Ma L."/>
            <person name="Li H."/>
        </authorList>
    </citation>
    <scope>NUCLEOTIDE SEQUENCE [LARGE SCALE GENOMIC DNA]</scope>
    <source>
        <strain evidence="8">Lab_2022b</strain>
    </source>
</reference>
<dbReference type="InterPro" id="IPR036398">
    <property type="entry name" value="CA_dom_sf"/>
</dbReference>
<evidence type="ECO:0000256" key="4">
    <source>
        <dbReference type="ARBA" id="ARBA00022679"/>
    </source>
</evidence>
<dbReference type="InterPro" id="IPR002376">
    <property type="entry name" value="Formyl_transf_N"/>
</dbReference>
<dbReference type="EMBL" id="JAPXFL010000007">
    <property type="protein sequence ID" value="KAK9504092.1"/>
    <property type="molecule type" value="Genomic_DNA"/>
</dbReference>
<evidence type="ECO:0000256" key="5">
    <source>
        <dbReference type="ARBA" id="ARBA00022917"/>
    </source>
</evidence>
<protein>
    <recommendedName>
        <fullName evidence="3">Methionyl-tRNA formyltransferase, mitochondrial</fullName>
        <ecNumber evidence="2">2.1.2.9</ecNumber>
    </recommendedName>
</protein>
<dbReference type="Proteomes" id="UP001461498">
    <property type="component" value="Unassembled WGS sequence"/>
</dbReference>
<organism evidence="8 9">
    <name type="scientific">Rhynocoris fuscipes</name>
    <dbReference type="NCBI Taxonomy" id="488301"/>
    <lineage>
        <taxon>Eukaryota</taxon>
        <taxon>Metazoa</taxon>
        <taxon>Ecdysozoa</taxon>
        <taxon>Arthropoda</taxon>
        <taxon>Hexapoda</taxon>
        <taxon>Insecta</taxon>
        <taxon>Pterygota</taxon>
        <taxon>Neoptera</taxon>
        <taxon>Paraneoptera</taxon>
        <taxon>Hemiptera</taxon>
        <taxon>Heteroptera</taxon>
        <taxon>Panheteroptera</taxon>
        <taxon>Cimicomorpha</taxon>
        <taxon>Reduviidae</taxon>
        <taxon>Harpactorinae</taxon>
        <taxon>Harpactorini</taxon>
        <taxon>Rhynocoris</taxon>
    </lineage>
</organism>
<dbReference type="InterPro" id="IPR036477">
    <property type="entry name" value="Formyl_transf_N_sf"/>
</dbReference>
<dbReference type="SUPFAM" id="SSF51069">
    <property type="entry name" value="Carbonic anhydrase"/>
    <property type="match status" value="1"/>
</dbReference>
<dbReference type="CDD" id="cd00326">
    <property type="entry name" value="alpha_CA"/>
    <property type="match status" value="1"/>
</dbReference>
<dbReference type="SUPFAM" id="SSF50486">
    <property type="entry name" value="FMT C-terminal domain-like"/>
    <property type="match status" value="1"/>
</dbReference>
<keyword evidence="5" id="KW-0648">Protein biosynthesis</keyword>
<dbReference type="NCBIfam" id="TIGR00460">
    <property type="entry name" value="fmt"/>
    <property type="match status" value="1"/>
</dbReference>
<dbReference type="Pfam" id="PF00194">
    <property type="entry name" value="Carb_anhydrase"/>
    <property type="match status" value="1"/>
</dbReference>
<dbReference type="PROSITE" id="PS00162">
    <property type="entry name" value="ALPHA_CA_1"/>
    <property type="match status" value="1"/>
</dbReference>
<keyword evidence="4" id="KW-0808">Transferase</keyword>
<dbReference type="InterPro" id="IPR005794">
    <property type="entry name" value="Fmt"/>
</dbReference>
<dbReference type="GO" id="GO:0004089">
    <property type="term" value="F:carbonate dehydratase activity"/>
    <property type="evidence" value="ECO:0007669"/>
    <property type="project" value="InterPro"/>
</dbReference>
<feature type="chain" id="PRO_5043867033" description="Methionyl-tRNA formyltransferase, mitochondrial" evidence="6">
    <location>
        <begin position="17"/>
        <end position="645"/>
    </location>
</feature>